<keyword evidence="9" id="KW-0904">Protein phosphatase</keyword>
<dbReference type="InterPro" id="IPR035892">
    <property type="entry name" value="C2_domain_sf"/>
</dbReference>
<feature type="compositionally biased region" description="Polar residues" evidence="22">
    <location>
        <begin position="429"/>
        <end position="438"/>
    </location>
</feature>
<evidence type="ECO:0000256" key="21">
    <source>
        <dbReference type="ARBA" id="ARBA00051341"/>
    </source>
</evidence>
<dbReference type="GO" id="GO:0005829">
    <property type="term" value="C:cytosol"/>
    <property type="evidence" value="ECO:0007669"/>
    <property type="project" value="TreeGrafter"/>
</dbReference>
<dbReference type="EMBL" id="OV121140">
    <property type="protein sequence ID" value="CAH0564704.1"/>
    <property type="molecule type" value="Genomic_DNA"/>
</dbReference>
<dbReference type="GO" id="GO:0004722">
    <property type="term" value="F:protein serine/threonine phosphatase activity"/>
    <property type="evidence" value="ECO:0007669"/>
    <property type="project" value="UniProtKB-EC"/>
</dbReference>
<evidence type="ECO:0000256" key="20">
    <source>
        <dbReference type="ARBA" id="ARBA00048832"/>
    </source>
</evidence>
<dbReference type="CDD" id="cd14509">
    <property type="entry name" value="PTP_PTEN"/>
    <property type="match status" value="1"/>
</dbReference>
<dbReference type="Gene3D" id="3.90.190.10">
    <property type="entry name" value="Protein tyrosine phosphatase superfamily"/>
    <property type="match status" value="1"/>
</dbReference>
<dbReference type="GO" id="GO:0043491">
    <property type="term" value="P:phosphatidylinositol 3-kinase/protein kinase B signal transduction"/>
    <property type="evidence" value="ECO:0007669"/>
    <property type="project" value="TreeGrafter"/>
</dbReference>
<evidence type="ECO:0000256" key="17">
    <source>
        <dbReference type="ARBA" id="ARBA00043762"/>
    </source>
</evidence>
<name>A0A9P0BMG9_BRAAE</name>
<dbReference type="SUPFAM" id="SSF52799">
    <property type="entry name" value="(Phosphotyrosine protein) phosphatases II"/>
    <property type="match status" value="1"/>
</dbReference>
<comment type="similarity">
    <text evidence="3">Belongs to the PTEN phosphatase protein family.</text>
</comment>
<evidence type="ECO:0000256" key="4">
    <source>
        <dbReference type="ARBA" id="ARBA00013015"/>
    </source>
</evidence>
<comment type="catalytic activity">
    <reaction evidence="17">
        <text>1D-myo-inositol 1,3,4,5,6-pentakisphosphate + H2O = 1D-myo-inositol 1,4,5,6-tetrakisphosphate + phosphate</text>
        <dbReference type="Rhea" id="RHEA:77143"/>
        <dbReference type="ChEBI" id="CHEBI:15377"/>
        <dbReference type="ChEBI" id="CHEBI:43474"/>
        <dbReference type="ChEBI" id="CHEBI:57627"/>
        <dbReference type="ChEBI" id="CHEBI:57733"/>
    </reaction>
    <physiologicalReaction direction="left-to-right" evidence="17">
        <dbReference type="Rhea" id="RHEA:77144"/>
    </physiologicalReaction>
</comment>
<dbReference type="SMART" id="SM00404">
    <property type="entry name" value="PTPc_motif"/>
    <property type="match status" value="1"/>
</dbReference>
<evidence type="ECO:0000256" key="16">
    <source>
        <dbReference type="ARBA" id="ARBA00043760"/>
    </source>
</evidence>
<dbReference type="PROSITE" id="PS51181">
    <property type="entry name" value="PPASE_TENSIN"/>
    <property type="match status" value="1"/>
</dbReference>
<keyword evidence="11" id="KW-0966">Cell projection</keyword>
<feature type="domain" description="C2 tensin-type" evidence="25">
    <location>
        <begin position="213"/>
        <end position="375"/>
    </location>
</feature>
<evidence type="ECO:0000256" key="5">
    <source>
        <dbReference type="ARBA" id="ARBA00013064"/>
    </source>
</evidence>
<evidence type="ECO:0000256" key="13">
    <source>
        <dbReference type="ARBA" id="ARBA00034268"/>
    </source>
</evidence>
<dbReference type="InterPro" id="IPR051281">
    <property type="entry name" value="Dual-spec_lipid-protein_phosph"/>
</dbReference>
<dbReference type="InterPro" id="IPR000387">
    <property type="entry name" value="Tyr_Pase_dom"/>
</dbReference>
<dbReference type="EC" id="3.1.3.16" evidence="6"/>
<keyword evidence="10" id="KW-0443">Lipid metabolism</keyword>
<keyword evidence="27" id="KW-1185">Reference proteome</keyword>
<accession>A0A9P0BMG9</accession>
<proteinExistence type="inferred from homology"/>
<evidence type="ECO:0000256" key="22">
    <source>
        <dbReference type="SAM" id="MobiDB-lite"/>
    </source>
</evidence>
<dbReference type="GO" id="GO:0050793">
    <property type="term" value="P:regulation of developmental process"/>
    <property type="evidence" value="ECO:0007669"/>
    <property type="project" value="UniProtKB-ARBA"/>
</dbReference>
<feature type="region of interest" description="Disordered" evidence="22">
    <location>
        <begin position="401"/>
        <end position="444"/>
    </location>
</feature>
<keyword evidence="8" id="KW-0378">Hydrolase</keyword>
<dbReference type="GO" id="GO:0005634">
    <property type="term" value="C:nucleus"/>
    <property type="evidence" value="ECO:0007669"/>
    <property type="project" value="TreeGrafter"/>
</dbReference>
<dbReference type="InterPro" id="IPR057023">
    <property type="entry name" value="PTP-SAK"/>
</dbReference>
<dbReference type="AlphaFoldDB" id="A0A9P0BMG9"/>
<dbReference type="EC" id="3.1.3.67" evidence="4"/>
<dbReference type="GO" id="GO:0048870">
    <property type="term" value="P:cell motility"/>
    <property type="evidence" value="ECO:0007669"/>
    <property type="project" value="TreeGrafter"/>
</dbReference>
<dbReference type="GO" id="GO:0004725">
    <property type="term" value="F:protein tyrosine phosphatase activity"/>
    <property type="evidence" value="ECO:0007669"/>
    <property type="project" value="UniProtKB-EC"/>
</dbReference>
<comment type="catalytic activity">
    <reaction evidence="21">
        <text>O-phospho-L-tyrosyl-[protein] + H2O = L-tyrosyl-[protein] + phosphate</text>
        <dbReference type="Rhea" id="RHEA:10684"/>
        <dbReference type="Rhea" id="RHEA-COMP:10136"/>
        <dbReference type="Rhea" id="RHEA-COMP:20101"/>
        <dbReference type="ChEBI" id="CHEBI:15377"/>
        <dbReference type="ChEBI" id="CHEBI:43474"/>
        <dbReference type="ChEBI" id="CHEBI:46858"/>
        <dbReference type="ChEBI" id="CHEBI:61978"/>
        <dbReference type="EC" id="3.1.3.48"/>
    </reaction>
    <physiologicalReaction direction="left-to-right" evidence="21">
        <dbReference type="Rhea" id="RHEA:10685"/>
    </physiologicalReaction>
</comment>
<evidence type="ECO:0000259" key="25">
    <source>
        <dbReference type="PROSITE" id="PS51182"/>
    </source>
</evidence>
<dbReference type="Pfam" id="PF22784">
    <property type="entry name" value="PTP-SAK"/>
    <property type="match status" value="1"/>
</dbReference>
<dbReference type="Proteomes" id="UP001154078">
    <property type="component" value="Chromosome 9"/>
</dbReference>
<evidence type="ECO:0000256" key="8">
    <source>
        <dbReference type="ARBA" id="ARBA00022801"/>
    </source>
</evidence>
<comment type="catalytic activity">
    <reaction evidence="20">
        <text>O-phospho-L-threonyl-[protein] + H2O = L-threonyl-[protein] + phosphate</text>
        <dbReference type="Rhea" id="RHEA:47004"/>
        <dbReference type="Rhea" id="RHEA-COMP:11060"/>
        <dbReference type="Rhea" id="RHEA-COMP:11605"/>
        <dbReference type="ChEBI" id="CHEBI:15377"/>
        <dbReference type="ChEBI" id="CHEBI:30013"/>
        <dbReference type="ChEBI" id="CHEBI:43474"/>
        <dbReference type="ChEBI" id="CHEBI:61977"/>
        <dbReference type="EC" id="3.1.3.16"/>
    </reaction>
    <physiologicalReaction direction="left-to-right" evidence="20">
        <dbReference type="Rhea" id="RHEA:47005"/>
    </physiologicalReaction>
</comment>
<sequence length="444" mass="49953">MGVSCGKSKDKVKEMAASFPNINLTNSLKGLVSKKRNRYKKDGFNLDLTYITDNIIAMGYPASKIEGVYRNHIDDVVKFLDTKHKDHYYIYNLCSERSYDKTKFHNRVKVFPFDDHNPPKIESIEPFCNDVCSWLAGDIGNVAVVHCKAGKGRTGTMICCYLLHANKFDTAEQALSYYGSKRTQDKKGVTIPSQVRYVQYYETLLQRNLKYKPVPMYIKEYLLSPPPNLAGGGQYSVQVSISHQTYLEDGMPKCKKLKDDVHEVKKGAAPFSIKPDYCMALTGDIKVEFYQKTKIREEKLLQFWFNTFFVADRCARRSSNGENNGCGVVGGGEGKSDELYEMCLQKHQLDIVSKKDKQNKQFSADFKLTVILQRIPCVDGVASEDGLPPLAYINNRGGVGVGAGGQDSPSDMSESSSSFSNDDDWDSGEANNLLQLHNTRSRRE</sequence>
<protein>
    <recommendedName>
        <fullName evidence="14">Phosphatidylinositol 3,4,5-trisphosphate 3-phosphatase and dual-specificity protein phosphatase PTEN</fullName>
        <ecNumber evidence="6">3.1.3.16</ecNumber>
        <ecNumber evidence="5">3.1.3.48</ecNumber>
        <ecNumber evidence="4">3.1.3.67</ecNumber>
    </recommendedName>
    <alternativeName>
        <fullName evidence="18">Inositol polyphosphate 3-phosphatase</fullName>
    </alternativeName>
</protein>
<evidence type="ECO:0000256" key="15">
    <source>
        <dbReference type="ARBA" id="ARBA00043734"/>
    </source>
</evidence>
<dbReference type="InterPro" id="IPR029021">
    <property type="entry name" value="Prot-tyrosine_phosphatase-like"/>
</dbReference>
<dbReference type="OrthoDB" id="16692at2759"/>
<keyword evidence="7" id="KW-0963">Cytoplasm</keyword>
<dbReference type="GO" id="GO:0046856">
    <property type="term" value="P:phosphatidylinositol dephosphorylation"/>
    <property type="evidence" value="ECO:0007669"/>
    <property type="project" value="TreeGrafter"/>
</dbReference>
<evidence type="ECO:0000256" key="19">
    <source>
        <dbReference type="ARBA" id="ARBA00047986"/>
    </source>
</evidence>
<dbReference type="PROSITE" id="PS00383">
    <property type="entry name" value="TYR_PHOSPHATASE_1"/>
    <property type="match status" value="1"/>
</dbReference>
<dbReference type="InterPro" id="IPR045101">
    <property type="entry name" value="PTP_PTEN"/>
</dbReference>
<dbReference type="SMART" id="SM01326">
    <property type="entry name" value="PTEN_C2"/>
    <property type="match status" value="1"/>
</dbReference>
<evidence type="ECO:0000256" key="3">
    <source>
        <dbReference type="ARBA" id="ARBA00007881"/>
    </source>
</evidence>
<dbReference type="PANTHER" id="PTHR12305">
    <property type="entry name" value="PHOSPHATASE WITH HOMOLOGY TO TENSIN"/>
    <property type="match status" value="1"/>
</dbReference>
<dbReference type="EC" id="3.1.3.48" evidence="5"/>
<comment type="catalytic activity">
    <reaction evidence="19">
        <text>O-phospho-L-seryl-[protein] + H2O = L-seryl-[protein] + phosphate</text>
        <dbReference type="Rhea" id="RHEA:20629"/>
        <dbReference type="Rhea" id="RHEA-COMP:9863"/>
        <dbReference type="Rhea" id="RHEA-COMP:11604"/>
        <dbReference type="ChEBI" id="CHEBI:15377"/>
        <dbReference type="ChEBI" id="CHEBI:29999"/>
        <dbReference type="ChEBI" id="CHEBI:43474"/>
        <dbReference type="ChEBI" id="CHEBI:83421"/>
        <dbReference type="EC" id="3.1.3.16"/>
    </reaction>
    <physiologicalReaction direction="left-to-right" evidence="19">
        <dbReference type="Rhea" id="RHEA:20630"/>
    </physiologicalReaction>
</comment>
<comment type="catalytic activity">
    <reaction evidence="12">
        <text>1,2-dihexadecanoyl-sn-glycero-3-phospho-(1D-myo-inositol-3,4,5-trisphosphate) + H2O = 1,2-dihexadecanoyl-sn-glycero-3-phospho-(1D-myo-inositol-4,5-bisphosphate) + phosphate</text>
        <dbReference type="Rhea" id="RHEA:43560"/>
        <dbReference type="ChEBI" id="CHEBI:15377"/>
        <dbReference type="ChEBI" id="CHEBI:43474"/>
        <dbReference type="ChEBI" id="CHEBI:83420"/>
        <dbReference type="ChEBI" id="CHEBI:83423"/>
    </reaction>
    <physiologicalReaction direction="left-to-right" evidence="12">
        <dbReference type="Rhea" id="RHEA:43561"/>
    </physiologicalReaction>
</comment>
<dbReference type="Gene3D" id="2.60.40.1110">
    <property type="match status" value="1"/>
</dbReference>
<dbReference type="GO" id="GO:0008285">
    <property type="term" value="P:negative regulation of cell population proliferation"/>
    <property type="evidence" value="ECO:0007669"/>
    <property type="project" value="TreeGrafter"/>
</dbReference>
<dbReference type="GO" id="GO:0016314">
    <property type="term" value="F:phosphatidylinositol-3,4,5-trisphosphate 3-phosphatase activity"/>
    <property type="evidence" value="ECO:0007669"/>
    <property type="project" value="UniProtKB-EC"/>
</dbReference>
<dbReference type="GO" id="GO:0051896">
    <property type="term" value="P:regulation of phosphatidylinositol 3-kinase/protein kinase B signal transduction"/>
    <property type="evidence" value="ECO:0007669"/>
    <property type="project" value="TreeGrafter"/>
</dbReference>
<evidence type="ECO:0000256" key="1">
    <source>
        <dbReference type="ARBA" id="ARBA00004487"/>
    </source>
</evidence>
<dbReference type="SUPFAM" id="SSF49562">
    <property type="entry name" value="C2 domain (Calcium/lipid-binding domain, CaLB)"/>
    <property type="match status" value="1"/>
</dbReference>
<evidence type="ECO:0000256" key="2">
    <source>
        <dbReference type="ARBA" id="ARBA00004496"/>
    </source>
</evidence>
<dbReference type="FunFam" id="3.90.190.10:FF:000029">
    <property type="entry name" value="Phosphatidylinositol 3,4,5-trisphosphate 3-phosphatase and dual-specificity protein phosphatase PTEN"/>
    <property type="match status" value="1"/>
</dbReference>
<evidence type="ECO:0000259" key="24">
    <source>
        <dbReference type="PROSITE" id="PS51181"/>
    </source>
</evidence>
<dbReference type="PANTHER" id="PTHR12305:SF81">
    <property type="entry name" value="PHOSPHATIDYLINOSITOL 3,4,5-TRISPHOSPHATE 3-PHOSPHATASE AND DUAL-SPECIFICITY PROTEIN PHOSPHATASE PTEN"/>
    <property type="match status" value="1"/>
</dbReference>
<comment type="catalytic activity">
    <reaction evidence="13">
        <text>1,2-dioctanoyl-sn-glycero-3-phospho-(1D-myo-inositol-3,4,5-trisphosphate) + H2O = 1,2-dioctanoyl-sn-glycero-3-phospho-(1D-myo-inositol-4,5-bisphosphate) + phosphate</text>
        <dbReference type="Rhea" id="RHEA:43552"/>
        <dbReference type="ChEBI" id="CHEBI:15377"/>
        <dbReference type="ChEBI" id="CHEBI:43474"/>
        <dbReference type="ChEBI" id="CHEBI:83416"/>
        <dbReference type="ChEBI" id="CHEBI:83419"/>
    </reaction>
    <physiologicalReaction direction="left-to-right" evidence="13">
        <dbReference type="Rhea" id="RHEA:43553"/>
    </physiologicalReaction>
</comment>
<evidence type="ECO:0000256" key="12">
    <source>
        <dbReference type="ARBA" id="ARBA00034256"/>
    </source>
</evidence>
<feature type="compositionally biased region" description="Low complexity" evidence="22">
    <location>
        <begin position="407"/>
        <end position="420"/>
    </location>
</feature>
<feature type="domain" description="Tyrosine specific protein phosphatases" evidence="23">
    <location>
        <begin position="140"/>
        <end position="182"/>
    </location>
</feature>
<dbReference type="PROSITE" id="PS51182">
    <property type="entry name" value="C2_TENSIN"/>
    <property type="match status" value="1"/>
</dbReference>
<comment type="catalytic activity">
    <reaction evidence="16">
        <text>a 1,2-diacyl-sn-glycero-3-phospho-(1D-myo-inositol-3,4,5-trisphosphate) + H2O = a 1,2-diacyl-sn-glycero-3-phospho-(1D-myo-inositol-4,5-bisphosphate) + phosphate</text>
        <dbReference type="Rhea" id="RHEA:25017"/>
        <dbReference type="ChEBI" id="CHEBI:15377"/>
        <dbReference type="ChEBI" id="CHEBI:43474"/>
        <dbReference type="ChEBI" id="CHEBI:57836"/>
        <dbReference type="ChEBI" id="CHEBI:58456"/>
        <dbReference type="EC" id="3.1.3.67"/>
    </reaction>
    <physiologicalReaction direction="left-to-right" evidence="16">
        <dbReference type="Rhea" id="RHEA:25018"/>
    </physiologicalReaction>
</comment>
<evidence type="ECO:0000256" key="6">
    <source>
        <dbReference type="ARBA" id="ARBA00013081"/>
    </source>
</evidence>
<dbReference type="Pfam" id="PF10409">
    <property type="entry name" value="PTEN_C2"/>
    <property type="match status" value="1"/>
</dbReference>
<dbReference type="PROSITE" id="PS50056">
    <property type="entry name" value="TYR_PHOSPHATASE_2"/>
    <property type="match status" value="1"/>
</dbReference>
<dbReference type="InterPro" id="IPR003595">
    <property type="entry name" value="Tyr_Pase_cat"/>
</dbReference>
<dbReference type="SMART" id="SM01301">
    <property type="entry name" value="PTPlike_phytase"/>
    <property type="match status" value="1"/>
</dbReference>
<organism evidence="26 27">
    <name type="scientific">Brassicogethes aeneus</name>
    <name type="common">Rape pollen beetle</name>
    <name type="synonym">Meligethes aeneus</name>
    <dbReference type="NCBI Taxonomy" id="1431903"/>
    <lineage>
        <taxon>Eukaryota</taxon>
        <taxon>Metazoa</taxon>
        <taxon>Ecdysozoa</taxon>
        <taxon>Arthropoda</taxon>
        <taxon>Hexapoda</taxon>
        <taxon>Insecta</taxon>
        <taxon>Pterygota</taxon>
        <taxon>Neoptera</taxon>
        <taxon>Endopterygota</taxon>
        <taxon>Coleoptera</taxon>
        <taxon>Polyphaga</taxon>
        <taxon>Cucujiformia</taxon>
        <taxon>Nitidulidae</taxon>
        <taxon>Meligethinae</taxon>
        <taxon>Brassicogethes</taxon>
    </lineage>
</organism>
<comment type="catalytic activity">
    <reaction evidence="15">
        <text>1D-myo-inositol 1,3,4,5-tetrakisphosphate + H2O = 1D-myo-inositol 1,4,5-trisphosphate + phosphate</text>
        <dbReference type="Rhea" id="RHEA:77155"/>
        <dbReference type="ChEBI" id="CHEBI:15377"/>
        <dbReference type="ChEBI" id="CHEBI:43474"/>
        <dbReference type="ChEBI" id="CHEBI:57895"/>
        <dbReference type="ChEBI" id="CHEBI:203600"/>
    </reaction>
    <physiologicalReaction direction="left-to-right" evidence="15">
        <dbReference type="Rhea" id="RHEA:77156"/>
    </physiologicalReaction>
</comment>
<dbReference type="GO" id="GO:0005886">
    <property type="term" value="C:plasma membrane"/>
    <property type="evidence" value="ECO:0007669"/>
    <property type="project" value="TreeGrafter"/>
</dbReference>
<evidence type="ECO:0000313" key="26">
    <source>
        <dbReference type="EMBL" id="CAH0564704.1"/>
    </source>
</evidence>
<evidence type="ECO:0000256" key="7">
    <source>
        <dbReference type="ARBA" id="ARBA00022490"/>
    </source>
</evidence>
<evidence type="ECO:0000259" key="23">
    <source>
        <dbReference type="PROSITE" id="PS50056"/>
    </source>
</evidence>
<dbReference type="InterPro" id="IPR014020">
    <property type="entry name" value="Tensin_C2-dom"/>
</dbReference>
<evidence type="ECO:0000256" key="11">
    <source>
        <dbReference type="ARBA" id="ARBA00023273"/>
    </source>
</evidence>
<evidence type="ECO:0000313" key="27">
    <source>
        <dbReference type="Proteomes" id="UP001154078"/>
    </source>
</evidence>
<evidence type="ECO:0000256" key="9">
    <source>
        <dbReference type="ARBA" id="ARBA00022912"/>
    </source>
</evidence>
<evidence type="ECO:0000256" key="10">
    <source>
        <dbReference type="ARBA" id="ARBA00023098"/>
    </source>
</evidence>
<reference evidence="26" key="1">
    <citation type="submission" date="2021-12" db="EMBL/GenBank/DDBJ databases">
        <authorList>
            <person name="King R."/>
        </authorList>
    </citation>
    <scope>NUCLEOTIDE SEQUENCE</scope>
</reference>
<comment type="subcellular location">
    <subcellularLocation>
        <location evidence="1">Cell projection</location>
        <location evidence="1">Neuron projection</location>
    </subcellularLocation>
    <subcellularLocation>
        <location evidence="2">Cytoplasm</location>
    </subcellularLocation>
</comment>
<dbReference type="InterPro" id="IPR029023">
    <property type="entry name" value="Tensin_phosphatase"/>
</dbReference>
<evidence type="ECO:0000256" key="18">
    <source>
        <dbReference type="ARBA" id="ARBA00044309"/>
    </source>
</evidence>
<evidence type="ECO:0000256" key="14">
    <source>
        <dbReference type="ARBA" id="ARBA00034338"/>
    </source>
</evidence>
<dbReference type="InterPro" id="IPR016130">
    <property type="entry name" value="Tyr_Pase_AS"/>
</dbReference>
<gene>
    <name evidence="26" type="ORF">MELIAE_LOCUS13183</name>
</gene>
<dbReference type="GO" id="GO:0043005">
    <property type="term" value="C:neuron projection"/>
    <property type="evidence" value="ECO:0007669"/>
    <property type="project" value="UniProtKB-SubCell"/>
</dbReference>
<feature type="domain" description="Phosphatase tensin-type" evidence="24">
    <location>
        <begin position="37"/>
        <end position="208"/>
    </location>
</feature>